<sequence length="254" mass="30106">MPQPLDLSTYPTRAPDDLDRDEAEKKTEERVARIGELVQQLTAEKEHAVLIVLQGMDAAGKDGAMRHVFAKVPPYALRTVAFGKPTEEEFDHDFLWRIHPHVPAKGEMVIFNRSHYEDVLIQRVHGWITDEQVADRMKSINAFEKLLQYDNSTLVLKFYLHISEEQQKEELLERVNEREKFYKHKDADWRERENWDDYRSAYEHAIAHSEIRWHIVGTDQRWYRNYEMSRIILNALEGLDMQWPELVTKGKYGE</sequence>
<accession>A0A2S6I067</accession>
<keyword evidence="3" id="KW-0418">Kinase</keyword>
<evidence type="ECO:0000256" key="3">
    <source>
        <dbReference type="ARBA" id="ARBA00022777"/>
    </source>
</evidence>
<dbReference type="InterPro" id="IPR016898">
    <property type="entry name" value="Polyphosphate_phosphotransfera"/>
</dbReference>
<dbReference type="InterPro" id="IPR022300">
    <property type="entry name" value="PPK2-rel_1"/>
</dbReference>
<keyword evidence="7" id="KW-1185">Reference proteome</keyword>
<dbReference type="Gene3D" id="3.40.50.300">
    <property type="entry name" value="P-loop containing nucleotide triphosphate hydrolases"/>
    <property type="match status" value="1"/>
</dbReference>
<dbReference type="SUPFAM" id="SSF52540">
    <property type="entry name" value="P-loop containing nucleoside triphosphate hydrolases"/>
    <property type="match status" value="1"/>
</dbReference>
<dbReference type="Pfam" id="PF03976">
    <property type="entry name" value="PPK2"/>
    <property type="match status" value="1"/>
</dbReference>
<evidence type="ECO:0000259" key="5">
    <source>
        <dbReference type="Pfam" id="PF03976"/>
    </source>
</evidence>
<protein>
    <submittedName>
        <fullName evidence="6">Polyphosphate:AMP phosphotransferase</fullName>
    </submittedName>
</protein>
<dbReference type="InterPro" id="IPR027417">
    <property type="entry name" value="P-loop_NTPase"/>
</dbReference>
<feature type="domain" description="Polyphosphate kinase-2-related" evidence="5">
    <location>
        <begin position="18"/>
        <end position="240"/>
    </location>
</feature>
<evidence type="ECO:0000256" key="2">
    <source>
        <dbReference type="ARBA" id="ARBA00022679"/>
    </source>
</evidence>
<dbReference type="PIRSF" id="PIRSF028756">
    <property type="entry name" value="PPK2_prd"/>
    <property type="match status" value="1"/>
</dbReference>
<reference evidence="6 7" key="1">
    <citation type="submission" date="2018-02" db="EMBL/GenBank/DDBJ databases">
        <title>Genomic Encyclopedia of Archaeal and Bacterial Type Strains, Phase II (KMG-II): from individual species to whole genera.</title>
        <authorList>
            <person name="Goeker M."/>
        </authorList>
    </citation>
    <scope>NUCLEOTIDE SEQUENCE [LARGE SCALE GENOMIC DNA]</scope>
    <source>
        <strain evidence="6 7">DSM 29526</strain>
    </source>
</reference>
<evidence type="ECO:0000313" key="7">
    <source>
        <dbReference type="Proteomes" id="UP000237662"/>
    </source>
</evidence>
<dbReference type="PANTHER" id="PTHR34383">
    <property type="entry name" value="POLYPHOSPHATE:AMP PHOSPHOTRANSFERASE-RELATED"/>
    <property type="match status" value="1"/>
</dbReference>
<evidence type="ECO:0000256" key="4">
    <source>
        <dbReference type="SAM" id="MobiDB-lite"/>
    </source>
</evidence>
<name>A0A2S6I067_9BACT</name>
<dbReference type="PANTHER" id="PTHR34383:SF3">
    <property type="entry name" value="POLYPHOSPHATE:AMP PHOSPHOTRANSFERASE"/>
    <property type="match status" value="1"/>
</dbReference>
<proteinExistence type="inferred from homology"/>
<dbReference type="RefSeq" id="WP_104421591.1">
    <property type="nucleotide sequence ID" value="NZ_PTJC01000008.1"/>
</dbReference>
<dbReference type="AlphaFoldDB" id="A0A2S6I067"/>
<feature type="compositionally biased region" description="Basic and acidic residues" evidence="4">
    <location>
        <begin position="14"/>
        <end position="25"/>
    </location>
</feature>
<evidence type="ECO:0000313" key="6">
    <source>
        <dbReference type="EMBL" id="PPK84256.1"/>
    </source>
</evidence>
<keyword evidence="2 6" id="KW-0808">Transferase</keyword>
<feature type="region of interest" description="Disordered" evidence="4">
    <location>
        <begin position="1"/>
        <end position="25"/>
    </location>
</feature>
<organism evidence="6 7">
    <name type="scientific">Neolewinella xylanilytica</name>
    <dbReference type="NCBI Taxonomy" id="1514080"/>
    <lineage>
        <taxon>Bacteria</taxon>
        <taxon>Pseudomonadati</taxon>
        <taxon>Bacteroidota</taxon>
        <taxon>Saprospiria</taxon>
        <taxon>Saprospirales</taxon>
        <taxon>Lewinellaceae</taxon>
        <taxon>Neolewinella</taxon>
    </lineage>
</organism>
<dbReference type="GO" id="GO:0006797">
    <property type="term" value="P:polyphosphate metabolic process"/>
    <property type="evidence" value="ECO:0007669"/>
    <property type="project" value="InterPro"/>
</dbReference>
<comment type="similarity">
    <text evidence="1">Belongs to the polyphosphate kinase 2 (PPK2) family. Class I subfamily.</text>
</comment>
<dbReference type="Proteomes" id="UP000237662">
    <property type="component" value="Unassembled WGS sequence"/>
</dbReference>
<dbReference type="EMBL" id="PTJC01000008">
    <property type="protein sequence ID" value="PPK84256.1"/>
    <property type="molecule type" value="Genomic_DNA"/>
</dbReference>
<evidence type="ECO:0000256" key="1">
    <source>
        <dbReference type="ARBA" id="ARBA00009924"/>
    </source>
</evidence>
<comment type="caution">
    <text evidence="6">The sequence shown here is derived from an EMBL/GenBank/DDBJ whole genome shotgun (WGS) entry which is preliminary data.</text>
</comment>
<dbReference type="GO" id="GO:0008976">
    <property type="term" value="F:polyphosphate kinase activity"/>
    <property type="evidence" value="ECO:0007669"/>
    <property type="project" value="InterPro"/>
</dbReference>
<dbReference type="NCBIfam" id="TIGR03709">
    <property type="entry name" value="PPK2_rel_1"/>
    <property type="match status" value="1"/>
</dbReference>
<dbReference type="InterPro" id="IPR022488">
    <property type="entry name" value="PPK2-related"/>
</dbReference>
<dbReference type="OrthoDB" id="9775224at2"/>
<gene>
    <name evidence="6" type="ORF">CLV84_4025</name>
</gene>